<proteinExistence type="predicted"/>
<dbReference type="EMBL" id="KN882117">
    <property type="protein sequence ID" value="KIY43145.1"/>
    <property type="molecule type" value="Genomic_DNA"/>
</dbReference>
<dbReference type="SUPFAM" id="SSF56112">
    <property type="entry name" value="Protein kinase-like (PK-like)"/>
    <property type="match status" value="1"/>
</dbReference>
<dbReference type="AlphaFoldDB" id="A0A0D7A045"/>
<protein>
    <recommendedName>
        <fullName evidence="3">Non-specific serine/threonine protein kinase</fullName>
    </recommendedName>
</protein>
<dbReference type="Proteomes" id="UP000054144">
    <property type="component" value="Unassembled WGS sequence"/>
</dbReference>
<dbReference type="Gene3D" id="1.10.510.10">
    <property type="entry name" value="Transferase(Phosphotransferase) domain 1"/>
    <property type="match status" value="1"/>
</dbReference>
<name>A0A0D7A045_9AGAR</name>
<keyword evidence="2" id="KW-1185">Reference proteome</keyword>
<evidence type="ECO:0000313" key="1">
    <source>
        <dbReference type="EMBL" id="KIY43145.1"/>
    </source>
</evidence>
<reference evidence="1 2" key="1">
    <citation type="journal article" date="2015" name="Fungal Genet. Biol.">
        <title>Evolution of novel wood decay mechanisms in Agaricales revealed by the genome sequences of Fistulina hepatica and Cylindrobasidium torrendii.</title>
        <authorList>
            <person name="Floudas D."/>
            <person name="Held B.W."/>
            <person name="Riley R."/>
            <person name="Nagy L.G."/>
            <person name="Koehler G."/>
            <person name="Ransdell A.S."/>
            <person name="Younus H."/>
            <person name="Chow J."/>
            <person name="Chiniquy J."/>
            <person name="Lipzen A."/>
            <person name="Tritt A."/>
            <person name="Sun H."/>
            <person name="Haridas S."/>
            <person name="LaButti K."/>
            <person name="Ohm R.A."/>
            <person name="Kues U."/>
            <person name="Blanchette R.A."/>
            <person name="Grigoriev I.V."/>
            <person name="Minto R.E."/>
            <person name="Hibbett D.S."/>
        </authorList>
    </citation>
    <scope>NUCLEOTIDE SEQUENCE [LARGE SCALE GENOMIC DNA]</scope>
    <source>
        <strain evidence="1 2">ATCC 64428</strain>
    </source>
</reference>
<evidence type="ECO:0000313" key="2">
    <source>
        <dbReference type="Proteomes" id="UP000054144"/>
    </source>
</evidence>
<gene>
    <name evidence="1" type="ORF">FISHEDRAFT_78798</name>
</gene>
<dbReference type="OrthoDB" id="2523749at2759"/>
<dbReference type="InterPro" id="IPR011009">
    <property type="entry name" value="Kinase-like_dom_sf"/>
</dbReference>
<accession>A0A0D7A045</accession>
<organism evidence="1 2">
    <name type="scientific">Fistulina hepatica ATCC 64428</name>
    <dbReference type="NCBI Taxonomy" id="1128425"/>
    <lineage>
        <taxon>Eukaryota</taxon>
        <taxon>Fungi</taxon>
        <taxon>Dikarya</taxon>
        <taxon>Basidiomycota</taxon>
        <taxon>Agaricomycotina</taxon>
        <taxon>Agaricomycetes</taxon>
        <taxon>Agaricomycetidae</taxon>
        <taxon>Agaricales</taxon>
        <taxon>Fistulinaceae</taxon>
        <taxon>Fistulina</taxon>
    </lineage>
</organism>
<sequence>MIEASTSPYIPHGVINIQFPRWPGWGISRVDLHRYQDTSLEDAESDSRKSPATPDSTPLRVVVASEVRNDYSSDSPVFFASIVSTSDSADTAGFIERQNASRNVETEVDRSQALILKFALRSDLIEDLYQEYLVYTSLLSSVQGIYVPRCLGLFVGQLPDDDGRDAACLVTDWGGNCIDIPFQDVPTDIRTKIMRCLKEIHKRTGTVHGDFAERNVLLDKYLPSGEITVKIIDWDRTETGHYGHCDCEPLRTMWNMMSAPAT</sequence>
<evidence type="ECO:0008006" key="3">
    <source>
        <dbReference type="Google" id="ProtNLM"/>
    </source>
</evidence>